<dbReference type="InterPro" id="IPR050924">
    <property type="entry name" value="Peroxiredoxin_BCP/PrxQ"/>
</dbReference>
<evidence type="ECO:0000256" key="12">
    <source>
        <dbReference type="SAM" id="Phobius"/>
    </source>
</evidence>
<keyword evidence="12" id="KW-1133">Transmembrane helix</keyword>
<evidence type="ECO:0000256" key="2">
    <source>
        <dbReference type="ARBA" id="ARBA00013017"/>
    </source>
</evidence>
<comment type="similarity">
    <text evidence="9">Belongs to the peroxiredoxin family. BCP/PrxQ subfamily.</text>
</comment>
<feature type="domain" description="Thioredoxin" evidence="13">
    <location>
        <begin position="91"/>
        <end position="240"/>
    </location>
</feature>
<dbReference type="CDD" id="cd03017">
    <property type="entry name" value="PRX_BCP"/>
    <property type="match status" value="1"/>
</dbReference>
<evidence type="ECO:0000256" key="4">
    <source>
        <dbReference type="ARBA" id="ARBA00022862"/>
    </source>
</evidence>
<comment type="function">
    <text evidence="1">Thiol-specific peroxidase that catalyzes the reduction of hydrogen peroxide and organic hydroperoxides to water and alcohols, respectively. Plays a role in cell protection against oxidative stress by detoxifying peroxides and as sensor of hydrogen peroxide-mediated signaling events.</text>
</comment>
<dbReference type="GO" id="GO:0140824">
    <property type="term" value="F:thioredoxin-dependent peroxiredoxin activity"/>
    <property type="evidence" value="ECO:0007669"/>
    <property type="project" value="UniProtKB-EC"/>
</dbReference>
<keyword evidence="4" id="KW-0049">Antioxidant</keyword>
<organism evidence="14 15">
    <name type="scientific">Candidatus Nitrotoga arctica</name>
    <dbReference type="NCBI Taxonomy" id="453162"/>
    <lineage>
        <taxon>Bacteria</taxon>
        <taxon>Pseudomonadati</taxon>
        <taxon>Pseudomonadota</taxon>
        <taxon>Betaproteobacteria</taxon>
        <taxon>Nitrosomonadales</taxon>
        <taxon>Gallionellaceae</taxon>
        <taxon>Candidatus Nitrotoga</taxon>
    </lineage>
</organism>
<feature type="transmembrane region" description="Helical" evidence="12">
    <location>
        <begin position="66"/>
        <end position="85"/>
    </location>
</feature>
<dbReference type="PROSITE" id="PS51352">
    <property type="entry name" value="THIOREDOXIN_2"/>
    <property type="match status" value="1"/>
</dbReference>
<gene>
    <name evidence="14" type="ORF">NTG6680_2175</name>
</gene>
<dbReference type="PANTHER" id="PTHR42801">
    <property type="entry name" value="THIOREDOXIN-DEPENDENT PEROXIDE REDUCTASE"/>
    <property type="match status" value="1"/>
</dbReference>
<protein>
    <recommendedName>
        <fullName evidence="2">thioredoxin-dependent peroxiredoxin</fullName>
        <ecNumber evidence="2">1.11.1.24</ecNumber>
    </recommendedName>
    <alternativeName>
        <fullName evidence="8">Thioredoxin peroxidase</fullName>
    </alternativeName>
    <alternativeName>
        <fullName evidence="10">Thioredoxin-dependent peroxiredoxin Bcp</fullName>
    </alternativeName>
</protein>
<accession>A0ABM8Z0P1</accession>
<comment type="catalytic activity">
    <reaction evidence="11">
        <text>a hydroperoxide + [thioredoxin]-dithiol = an alcohol + [thioredoxin]-disulfide + H2O</text>
        <dbReference type="Rhea" id="RHEA:62620"/>
        <dbReference type="Rhea" id="RHEA-COMP:10698"/>
        <dbReference type="Rhea" id="RHEA-COMP:10700"/>
        <dbReference type="ChEBI" id="CHEBI:15377"/>
        <dbReference type="ChEBI" id="CHEBI:29950"/>
        <dbReference type="ChEBI" id="CHEBI:30879"/>
        <dbReference type="ChEBI" id="CHEBI:35924"/>
        <dbReference type="ChEBI" id="CHEBI:50058"/>
        <dbReference type="EC" id="1.11.1.24"/>
    </reaction>
</comment>
<evidence type="ECO:0000256" key="8">
    <source>
        <dbReference type="ARBA" id="ARBA00032824"/>
    </source>
</evidence>
<keyword evidence="3 14" id="KW-0575">Peroxidase</keyword>
<proteinExistence type="inferred from homology"/>
<keyword evidence="15" id="KW-1185">Reference proteome</keyword>
<keyword evidence="12" id="KW-0812">Transmembrane</keyword>
<dbReference type="InterPro" id="IPR036249">
    <property type="entry name" value="Thioredoxin-like_sf"/>
</dbReference>
<evidence type="ECO:0000256" key="5">
    <source>
        <dbReference type="ARBA" id="ARBA00023002"/>
    </source>
</evidence>
<keyword evidence="5 14" id="KW-0560">Oxidoreductase</keyword>
<reference evidence="14 15" key="1">
    <citation type="submission" date="2021-10" db="EMBL/GenBank/DDBJ databases">
        <authorList>
            <person name="Koch H."/>
        </authorList>
    </citation>
    <scope>NUCLEOTIDE SEQUENCE [LARGE SCALE GENOMIC DNA]</scope>
    <source>
        <strain evidence="14">6680</strain>
    </source>
</reference>
<dbReference type="InterPro" id="IPR013766">
    <property type="entry name" value="Thioredoxin_domain"/>
</dbReference>
<keyword evidence="7" id="KW-0676">Redox-active center</keyword>
<dbReference type="SUPFAM" id="SSF52833">
    <property type="entry name" value="Thioredoxin-like"/>
    <property type="match status" value="1"/>
</dbReference>
<dbReference type="InterPro" id="IPR000866">
    <property type="entry name" value="AhpC/TSA"/>
</dbReference>
<sequence>MLQIRTVYLSPTTYLNVGFCCIEYKRDIAFGWYHYGVGLDTDSMVGNCCGFGVLPENKHEENNIKILIIFGILSILALLIASQLARAGELPKIGESAPNFNLPDQNGKIYTLADFHGKWLVLYFYPKDDTPGCTEQACNFRDDLNQLTRLGAQVVGISVDDSKSHADFAKKYSLPFPLLADKNAEVTTRYAVLRNLGIFKVARRYTFLIDPQGKISKVYDKVETSRHSKEIIEDLNKLLAAGKG</sequence>
<evidence type="ECO:0000259" key="13">
    <source>
        <dbReference type="PROSITE" id="PS51352"/>
    </source>
</evidence>
<evidence type="ECO:0000313" key="14">
    <source>
        <dbReference type="EMBL" id="CAG9933424.1"/>
    </source>
</evidence>
<dbReference type="PANTHER" id="PTHR42801:SF4">
    <property type="entry name" value="AHPC_TSA FAMILY PROTEIN"/>
    <property type="match status" value="1"/>
</dbReference>
<keyword evidence="12" id="KW-0472">Membrane</keyword>
<keyword evidence="6" id="KW-1015">Disulfide bond</keyword>
<dbReference type="EMBL" id="OU912926">
    <property type="protein sequence ID" value="CAG9933424.1"/>
    <property type="molecule type" value="Genomic_DNA"/>
</dbReference>
<dbReference type="Gene3D" id="3.40.30.10">
    <property type="entry name" value="Glutaredoxin"/>
    <property type="match status" value="1"/>
</dbReference>
<evidence type="ECO:0000256" key="3">
    <source>
        <dbReference type="ARBA" id="ARBA00022559"/>
    </source>
</evidence>
<evidence type="ECO:0000313" key="15">
    <source>
        <dbReference type="Proteomes" id="UP000839052"/>
    </source>
</evidence>
<evidence type="ECO:0000256" key="9">
    <source>
        <dbReference type="ARBA" id="ARBA00038489"/>
    </source>
</evidence>
<evidence type="ECO:0000256" key="10">
    <source>
        <dbReference type="ARBA" id="ARBA00042639"/>
    </source>
</evidence>
<name>A0ABM8Z0P1_9PROT</name>
<evidence type="ECO:0000256" key="11">
    <source>
        <dbReference type="ARBA" id="ARBA00049091"/>
    </source>
</evidence>
<dbReference type="Proteomes" id="UP000839052">
    <property type="component" value="Chromosome"/>
</dbReference>
<evidence type="ECO:0000256" key="7">
    <source>
        <dbReference type="ARBA" id="ARBA00023284"/>
    </source>
</evidence>
<evidence type="ECO:0000256" key="1">
    <source>
        <dbReference type="ARBA" id="ARBA00003330"/>
    </source>
</evidence>
<dbReference type="Pfam" id="PF00578">
    <property type="entry name" value="AhpC-TSA"/>
    <property type="match status" value="1"/>
</dbReference>
<dbReference type="EC" id="1.11.1.24" evidence="2"/>
<evidence type="ECO:0000256" key="6">
    <source>
        <dbReference type="ARBA" id="ARBA00023157"/>
    </source>
</evidence>